<accession>A0ABT4D0D5</accession>
<proteinExistence type="predicted"/>
<dbReference type="Proteomes" id="UP001078443">
    <property type="component" value="Unassembled WGS sequence"/>
</dbReference>
<sequence length="147" mass="15834">MYLVSACLAGVNCRYNGGNITNIVIQELVKQGKAIAICPEQLSGLPTPRACCEIVIAENGNRKIATKDGQDFTKEFVEGAEKTLAIAKVIDVKKAILQSRSPSCGCGTIYNGTFTGNLKKGYGFTAELLIKNGIEVYTENDLDKLKL</sequence>
<dbReference type="PANTHER" id="PTHR30087">
    <property type="entry name" value="INNER MEMBRANE PROTEIN"/>
    <property type="match status" value="1"/>
</dbReference>
<evidence type="ECO:0000313" key="2">
    <source>
        <dbReference type="Proteomes" id="UP001078443"/>
    </source>
</evidence>
<keyword evidence="2" id="KW-1185">Reference proteome</keyword>
<reference evidence="1" key="1">
    <citation type="submission" date="2022-12" db="EMBL/GenBank/DDBJ databases">
        <authorList>
            <person name="Wang J."/>
        </authorList>
    </citation>
    <scope>NUCLEOTIDE SEQUENCE</scope>
    <source>
        <strain evidence="1">HY-45-18</strain>
    </source>
</reference>
<protein>
    <submittedName>
        <fullName evidence="1">DUF523 domain-containing protein</fullName>
    </submittedName>
</protein>
<evidence type="ECO:0000313" key="1">
    <source>
        <dbReference type="EMBL" id="MCY6484706.1"/>
    </source>
</evidence>
<comment type="caution">
    <text evidence="1">The sequence shown here is derived from an EMBL/GenBank/DDBJ whole genome shotgun (WGS) entry which is preliminary data.</text>
</comment>
<dbReference type="RefSeq" id="WP_268041006.1">
    <property type="nucleotide sequence ID" value="NZ_JAPQER010000003.1"/>
</dbReference>
<organism evidence="1 2">
    <name type="scientific">Clostridium aestuarii</name>
    <dbReference type="NCBI Taxonomy" id="338193"/>
    <lineage>
        <taxon>Bacteria</taxon>
        <taxon>Bacillati</taxon>
        <taxon>Bacillota</taxon>
        <taxon>Clostridia</taxon>
        <taxon>Eubacteriales</taxon>
        <taxon>Clostridiaceae</taxon>
        <taxon>Clostridium</taxon>
    </lineage>
</organism>
<name>A0ABT4D0D5_9CLOT</name>
<dbReference type="EMBL" id="JAPQER010000003">
    <property type="protein sequence ID" value="MCY6484706.1"/>
    <property type="molecule type" value="Genomic_DNA"/>
</dbReference>
<gene>
    <name evidence="1" type="ORF">OW763_10170</name>
</gene>
<dbReference type="PANTHER" id="PTHR30087:SF1">
    <property type="entry name" value="HYPOTHETICAL CYTOSOLIC PROTEIN"/>
    <property type="match status" value="1"/>
</dbReference>
<dbReference type="InterPro" id="IPR007553">
    <property type="entry name" value="2-thiour_desulf"/>
</dbReference>
<dbReference type="Pfam" id="PF04463">
    <property type="entry name" value="2-thiour_desulf"/>
    <property type="match status" value="1"/>
</dbReference>